<evidence type="ECO:0000313" key="1">
    <source>
        <dbReference type="EMBL" id="HHP05226.1"/>
    </source>
</evidence>
<accession>A0A7J3X7S4</accession>
<reference evidence="1" key="1">
    <citation type="journal article" date="2020" name="mSystems">
        <title>Genome- and Community-Level Interaction Insights into Carbon Utilization and Element Cycling Functions of Hydrothermarchaeota in Hydrothermal Sediment.</title>
        <authorList>
            <person name="Zhou Z."/>
            <person name="Liu Y."/>
            <person name="Xu W."/>
            <person name="Pan J."/>
            <person name="Luo Z.H."/>
            <person name="Li M."/>
        </authorList>
    </citation>
    <scope>NUCLEOTIDE SEQUENCE [LARGE SCALE GENOMIC DNA]</scope>
    <source>
        <strain evidence="1">SpSt-1125</strain>
    </source>
</reference>
<name>A0A7J3X7S4_THEPE</name>
<dbReference type="AlphaFoldDB" id="A0A7J3X7S4"/>
<proteinExistence type="predicted"/>
<protein>
    <submittedName>
        <fullName evidence="1">Uncharacterized protein</fullName>
    </submittedName>
</protein>
<dbReference type="EMBL" id="DRZM01000164">
    <property type="protein sequence ID" value="HHP05226.1"/>
    <property type="molecule type" value="Genomic_DNA"/>
</dbReference>
<gene>
    <name evidence="1" type="ORF">ENM88_05705</name>
</gene>
<comment type="caution">
    <text evidence="1">The sequence shown here is derived from an EMBL/GenBank/DDBJ whole genome shotgun (WGS) entry which is preliminary data.</text>
</comment>
<sequence>MGKADWAQVLLLALSLCLAVAHDVLAAPLLWTSAWVLLVAAVLLASARAVGAALPRSGGAAEVGGEEVKDRGLVEELRWRSRLGESLRPEDLEAEIFRFSSEVRVRPSEISK</sequence>
<organism evidence="1">
    <name type="scientific">Thermofilum pendens</name>
    <dbReference type="NCBI Taxonomy" id="2269"/>
    <lineage>
        <taxon>Archaea</taxon>
        <taxon>Thermoproteota</taxon>
        <taxon>Thermoprotei</taxon>
        <taxon>Thermofilales</taxon>
        <taxon>Thermofilaceae</taxon>
        <taxon>Thermofilum</taxon>
    </lineage>
</organism>